<dbReference type="RefSeq" id="WP_264205455.1">
    <property type="nucleotide sequence ID" value="NZ_JAOZEW010000005.1"/>
</dbReference>
<proteinExistence type="predicted"/>
<protein>
    <submittedName>
        <fullName evidence="1">Uncharacterized protein</fullName>
    </submittedName>
</protein>
<gene>
    <name evidence="1" type="ORF">OIU83_06465</name>
</gene>
<reference evidence="1" key="1">
    <citation type="submission" date="2022-10" db="EMBL/GenBank/DDBJ databases">
        <title>Two novel species of Flavobacterium.</title>
        <authorList>
            <person name="Liu Q."/>
            <person name="Xin Y.-H."/>
        </authorList>
    </citation>
    <scope>NUCLEOTIDE SEQUENCE</scope>
    <source>
        <strain evidence="1">LS1R49</strain>
    </source>
</reference>
<keyword evidence="2" id="KW-1185">Reference proteome</keyword>
<dbReference type="EMBL" id="JAOZEW010000005">
    <property type="protein sequence ID" value="MCV9927287.1"/>
    <property type="molecule type" value="Genomic_DNA"/>
</dbReference>
<sequence length="174" mass="20654">MPKVAKFVVIILENVAWMENQAKRFYSDLFSQSKTSGEEYAAKNLSREKIFKIQNDFSVEILTVYEGETPLSFMKLNSSRLYNQNLGADKPIGIDHVIYFSQEEILTLFKRTEEIATQRKYDLIWVKALEEDTVLIKTLESLEYKEFYFKENTQEDTLQKEIYLKKEIHFQHKN</sequence>
<organism evidence="1 2">
    <name type="scientific">Flavobacterium shii</name>
    <dbReference type="NCBI Taxonomy" id="2987687"/>
    <lineage>
        <taxon>Bacteria</taxon>
        <taxon>Pseudomonadati</taxon>
        <taxon>Bacteroidota</taxon>
        <taxon>Flavobacteriia</taxon>
        <taxon>Flavobacteriales</taxon>
        <taxon>Flavobacteriaceae</taxon>
        <taxon>Flavobacterium</taxon>
    </lineage>
</organism>
<dbReference type="AlphaFoldDB" id="A0A9X2ZEY1"/>
<comment type="caution">
    <text evidence="1">The sequence shown here is derived from an EMBL/GenBank/DDBJ whole genome shotgun (WGS) entry which is preliminary data.</text>
</comment>
<name>A0A9X2ZEY1_9FLAO</name>
<dbReference type="Proteomes" id="UP001151079">
    <property type="component" value="Unassembled WGS sequence"/>
</dbReference>
<evidence type="ECO:0000313" key="2">
    <source>
        <dbReference type="Proteomes" id="UP001151079"/>
    </source>
</evidence>
<accession>A0A9X2ZEY1</accession>
<evidence type="ECO:0000313" key="1">
    <source>
        <dbReference type="EMBL" id="MCV9927287.1"/>
    </source>
</evidence>